<dbReference type="CDD" id="cd00085">
    <property type="entry name" value="HNHc"/>
    <property type="match status" value="1"/>
</dbReference>
<dbReference type="GeneID" id="24807941"/>
<dbReference type="InterPro" id="IPR025938">
    <property type="entry name" value="RRXRR_dom"/>
</dbReference>
<dbReference type="NCBIfam" id="NF040563">
    <property type="entry name" value="guided_IscB"/>
    <property type="match status" value="1"/>
</dbReference>
<dbReference type="EMBL" id="CP009515">
    <property type="protein sequence ID" value="AKB76326.1"/>
    <property type="molecule type" value="Genomic_DNA"/>
</dbReference>
<reference evidence="2 3" key="1">
    <citation type="submission" date="2014-07" db="EMBL/GenBank/DDBJ databases">
        <title>Methanogenic archaea and the global carbon cycle.</title>
        <authorList>
            <person name="Henriksen J.R."/>
            <person name="Luke J."/>
            <person name="Reinhart S."/>
            <person name="Benedict M.N."/>
            <person name="Youngblut N.D."/>
            <person name="Metcalf M.E."/>
            <person name="Whitaker R.J."/>
            <person name="Metcalf W.W."/>
        </authorList>
    </citation>
    <scope>NUCLEOTIDE SEQUENCE [LARGE SCALE GENOMIC DNA]</scope>
    <source>
        <strain evidence="2 3">Z-7289</strain>
    </source>
</reference>
<organism evidence="2 3">
    <name type="scientific">Methanosarcina lacustris Z-7289</name>
    <dbReference type="NCBI Taxonomy" id="1434111"/>
    <lineage>
        <taxon>Archaea</taxon>
        <taxon>Methanobacteriati</taxon>
        <taxon>Methanobacteriota</taxon>
        <taxon>Stenosarchaea group</taxon>
        <taxon>Methanomicrobia</taxon>
        <taxon>Methanosarcinales</taxon>
        <taxon>Methanosarcinaceae</taxon>
        <taxon>Methanosarcina</taxon>
    </lineage>
</organism>
<proteinExistence type="predicted"/>
<sequence>MKVFVKNQYNKPLMPTTPRKARILLKSGKAEVVQRLPFTIKLLYPTGNATQDITLGIDTGFLNIGFSAVSDKEELISGEVKLLGGMPGRNEERAMYRRNRRGRLWHRKPGFDVNTNREGWLAPSIKHKLDSHIRFINKITDILPITKIVIEVANFDIQKIKNPDIKGRQYQEGEQKGYENLRAYILHRDNYRCQNPDCKNKQAQPELHVHHIQYRINGGPDRPDNLITLCSKCHTPKNHKGFLLTWKQKVRGFKDATFMNTVKWKLVEILKENHAVDVTYGYLTKEKRQAMELEKTHANDAFCIANGMNQVRHNPYEIRQIRRNNRSLSTFHDAKYIDSRDKSLKTGTELYSGRTTRNKQLNTENLRKYRQQRITKGKLVIRKNHYPVQPMDLVNYNGNLYYVMGTHSYGKRVILKDQIKKSGISVNSLKVEIIKHGKGFCWVDTSIPC</sequence>
<dbReference type="InterPro" id="IPR002711">
    <property type="entry name" value="HNH"/>
</dbReference>
<dbReference type="RefSeq" id="WP_048128487.1">
    <property type="nucleotide sequence ID" value="NZ_CP009515.1"/>
</dbReference>
<dbReference type="InterPro" id="IPR003615">
    <property type="entry name" value="HNH_nuc"/>
</dbReference>
<evidence type="ECO:0000313" key="2">
    <source>
        <dbReference type="EMBL" id="AKB76326.1"/>
    </source>
</evidence>
<feature type="domain" description="HNH nuclease" evidence="1">
    <location>
        <begin position="180"/>
        <end position="235"/>
    </location>
</feature>
<dbReference type="Pfam" id="PF01844">
    <property type="entry name" value="HNH"/>
    <property type="match status" value="1"/>
</dbReference>
<dbReference type="Pfam" id="PF14239">
    <property type="entry name" value="RRXRR"/>
    <property type="match status" value="1"/>
</dbReference>
<gene>
    <name evidence="2" type="ORF">MSLAZ_3065</name>
</gene>
<dbReference type="Gene3D" id="1.10.30.50">
    <property type="match status" value="1"/>
</dbReference>
<dbReference type="GO" id="GO:0003676">
    <property type="term" value="F:nucleic acid binding"/>
    <property type="evidence" value="ECO:0007669"/>
    <property type="project" value="InterPro"/>
</dbReference>
<evidence type="ECO:0000259" key="1">
    <source>
        <dbReference type="SMART" id="SM00507"/>
    </source>
</evidence>
<evidence type="ECO:0000313" key="3">
    <source>
        <dbReference type="Proteomes" id="UP000033072"/>
    </source>
</evidence>
<dbReference type="PATRIC" id="fig|1434111.4.peg.4043"/>
<dbReference type="HOGENOM" id="CLU_036716_1_0_2"/>
<dbReference type="SMART" id="SM00507">
    <property type="entry name" value="HNHc"/>
    <property type="match status" value="1"/>
</dbReference>
<protein>
    <submittedName>
        <fullName evidence="2">Paclitaxel/taxanoid biosynthesis susceptibility protein TS1</fullName>
    </submittedName>
</protein>
<dbReference type="GO" id="GO:0008270">
    <property type="term" value="F:zinc ion binding"/>
    <property type="evidence" value="ECO:0007669"/>
    <property type="project" value="InterPro"/>
</dbReference>
<name>A0A0E3S744_9EURY</name>
<dbReference type="OrthoDB" id="11472at2157"/>
<dbReference type="InterPro" id="IPR047693">
    <property type="entry name" value="RNA-guided_IscB-like"/>
</dbReference>
<dbReference type="KEGG" id="mls:MSLAZ_3065"/>
<keyword evidence="3" id="KW-1185">Reference proteome</keyword>
<accession>A0A0E3S744</accession>
<dbReference type="GO" id="GO:0004519">
    <property type="term" value="F:endonuclease activity"/>
    <property type="evidence" value="ECO:0007669"/>
    <property type="project" value="InterPro"/>
</dbReference>
<dbReference type="AlphaFoldDB" id="A0A0E3S744"/>
<dbReference type="Proteomes" id="UP000033072">
    <property type="component" value="Chromosome"/>
</dbReference>